<name>A0AA36CFF7_9BILA</name>
<organism evidence="4 5">
    <name type="scientific">Mesorhabditis spiculigera</name>
    <dbReference type="NCBI Taxonomy" id="96644"/>
    <lineage>
        <taxon>Eukaryota</taxon>
        <taxon>Metazoa</taxon>
        <taxon>Ecdysozoa</taxon>
        <taxon>Nematoda</taxon>
        <taxon>Chromadorea</taxon>
        <taxon>Rhabditida</taxon>
        <taxon>Rhabditina</taxon>
        <taxon>Rhabditomorpha</taxon>
        <taxon>Rhabditoidea</taxon>
        <taxon>Rhabditidae</taxon>
        <taxon>Mesorhabditinae</taxon>
        <taxon>Mesorhabditis</taxon>
    </lineage>
</organism>
<dbReference type="SUPFAM" id="SSF56436">
    <property type="entry name" value="C-type lectin-like"/>
    <property type="match status" value="4"/>
</dbReference>
<dbReference type="InterPro" id="IPR016186">
    <property type="entry name" value="C-type_lectin-like/link_sf"/>
</dbReference>
<dbReference type="Pfam" id="PF00059">
    <property type="entry name" value="Lectin_C"/>
    <property type="match status" value="4"/>
</dbReference>
<keyword evidence="2" id="KW-0732">Signal</keyword>
<dbReference type="PROSITE" id="PS00615">
    <property type="entry name" value="C_TYPE_LECTIN_1"/>
    <property type="match status" value="2"/>
</dbReference>
<dbReference type="Proteomes" id="UP001177023">
    <property type="component" value="Unassembled WGS sequence"/>
</dbReference>
<feature type="domain" description="C-type lectin" evidence="3">
    <location>
        <begin position="141"/>
        <end position="266"/>
    </location>
</feature>
<evidence type="ECO:0000256" key="1">
    <source>
        <dbReference type="ARBA" id="ARBA00023157"/>
    </source>
</evidence>
<evidence type="ECO:0000259" key="3">
    <source>
        <dbReference type="PROSITE" id="PS50041"/>
    </source>
</evidence>
<feature type="signal peptide" evidence="2">
    <location>
        <begin position="1"/>
        <end position="16"/>
    </location>
</feature>
<sequence>MLPILLVSLYVVAVSAKYLPVPLNNFYGAEVYCQSYGAHLAFMNQQGYPDAFTGLRRGADGRWTYTDGTPSIYVNWAAFQPSSDNCTTIGIGGLWYSVPCEQIQTAICYIPDAPTVGPPTLAPTMGPISYQCPTGWSYFTTSGACYWVGSSNTLDAARTTCKQVGSDLVSIHSSEENGFVLGLAFRYTQNCTKGSPWWYSVWTGGVASNGYNYWSDGTPFTYSNFYGHGDPTSGAIYLITQSGCTDFSQWRITPSQTVSLTNFVCKTGASASYLPVPLNTFAAAERYCQSYGGHLASIHSGFDNQGVTSFVNQQGYPAAFIGLQRQPSGQWTYTDGSTNNYVNWALNNPTNENCVTVGTDGFWYSVGCDDIETAVCYIADIPTIPTLPTTVPIRGPPTYQCPPGWSYFATSGACYWVGSSNTVDAARTTCTQMGADLTSIHSAEENGFVLGLAFRYTQTCTQASPWYYSVWTGGIVANGYNYWSDGTPFTYANFYGHGDPVNGAIYLVTESGCSDFSLWRVTGSKTASLTNFVCKKYIGN</sequence>
<feature type="domain" description="C-type lectin" evidence="3">
    <location>
        <begin position="52"/>
        <end position="109"/>
    </location>
</feature>
<feature type="chain" id="PRO_5041211509" description="C-type lectin domain-containing protein" evidence="2">
    <location>
        <begin position="17"/>
        <end position="540"/>
    </location>
</feature>
<dbReference type="EMBL" id="CATQJA010001406">
    <property type="protein sequence ID" value="CAJ0567089.1"/>
    <property type="molecule type" value="Genomic_DNA"/>
</dbReference>
<feature type="domain" description="C-type lectin" evidence="3">
    <location>
        <begin position="280"/>
        <end position="377"/>
    </location>
</feature>
<dbReference type="AlphaFoldDB" id="A0AA36CFF7"/>
<dbReference type="InterPro" id="IPR016187">
    <property type="entry name" value="CTDL_fold"/>
</dbReference>
<proteinExistence type="predicted"/>
<gene>
    <name evidence="4" type="ORF">MSPICULIGERA_LOCUS5656</name>
</gene>
<comment type="caution">
    <text evidence="4">The sequence shown here is derived from an EMBL/GenBank/DDBJ whole genome shotgun (WGS) entry which is preliminary data.</text>
</comment>
<accession>A0AA36CFF7</accession>
<dbReference type="PANTHER" id="PTHR22803">
    <property type="entry name" value="MANNOSE, PHOSPHOLIPASE, LECTIN RECEPTOR RELATED"/>
    <property type="match status" value="1"/>
</dbReference>
<protein>
    <recommendedName>
        <fullName evidence="3">C-type lectin domain-containing protein</fullName>
    </recommendedName>
</protein>
<evidence type="ECO:0000313" key="5">
    <source>
        <dbReference type="Proteomes" id="UP001177023"/>
    </source>
</evidence>
<evidence type="ECO:0000313" key="4">
    <source>
        <dbReference type="EMBL" id="CAJ0567089.1"/>
    </source>
</evidence>
<dbReference type="Gene3D" id="3.10.100.10">
    <property type="entry name" value="Mannose-Binding Protein A, subunit A"/>
    <property type="match status" value="4"/>
</dbReference>
<keyword evidence="5" id="KW-1185">Reference proteome</keyword>
<reference evidence="4" key="1">
    <citation type="submission" date="2023-06" db="EMBL/GenBank/DDBJ databases">
        <authorList>
            <person name="Delattre M."/>
        </authorList>
    </citation>
    <scope>NUCLEOTIDE SEQUENCE</scope>
    <source>
        <strain evidence="4">AF72</strain>
    </source>
</reference>
<dbReference type="InterPro" id="IPR001304">
    <property type="entry name" value="C-type_lectin-like"/>
</dbReference>
<dbReference type="PROSITE" id="PS50041">
    <property type="entry name" value="C_TYPE_LECTIN_2"/>
    <property type="match status" value="4"/>
</dbReference>
<dbReference type="InterPro" id="IPR018378">
    <property type="entry name" value="C-type_lectin_CS"/>
</dbReference>
<dbReference type="SMART" id="SM00034">
    <property type="entry name" value="CLECT"/>
    <property type="match status" value="4"/>
</dbReference>
<feature type="non-terminal residue" evidence="4">
    <location>
        <position position="540"/>
    </location>
</feature>
<evidence type="ECO:0000256" key="2">
    <source>
        <dbReference type="SAM" id="SignalP"/>
    </source>
</evidence>
<dbReference type="CDD" id="cd00037">
    <property type="entry name" value="CLECT"/>
    <property type="match status" value="4"/>
</dbReference>
<feature type="domain" description="C-type lectin" evidence="3">
    <location>
        <begin position="410"/>
        <end position="535"/>
    </location>
</feature>
<dbReference type="InterPro" id="IPR050111">
    <property type="entry name" value="C-type_lectin/snaclec_domain"/>
</dbReference>
<keyword evidence="1" id="KW-1015">Disulfide bond</keyword>